<evidence type="ECO:0000256" key="3">
    <source>
        <dbReference type="ARBA" id="ARBA00022729"/>
    </source>
</evidence>
<dbReference type="InterPro" id="IPR039424">
    <property type="entry name" value="SBP_5"/>
</dbReference>
<dbReference type="EMBL" id="FORT01000004">
    <property type="protein sequence ID" value="SFJ53629.1"/>
    <property type="molecule type" value="Genomic_DNA"/>
</dbReference>
<dbReference type="Gene3D" id="3.10.105.10">
    <property type="entry name" value="Dipeptide-binding Protein, Domain 3"/>
    <property type="match status" value="1"/>
</dbReference>
<comment type="subcellular location">
    <subcellularLocation>
        <location evidence="1">Cell membrane</location>
        <topology evidence="1">Lipid-anchor</topology>
    </subcellularLocation>
</comment>
<dbReference type="SUPFAM" id="SSF53850">
    <property type="entry name" value="Periplasmic binding protein-like II"/>
    <property type="match status" value="1"/>
</dbReference>
<dbReference type="PROSITE" id="PS01040">
    <property type="entry name" value="SBP_BACTERIAL_5"/>
    <property type="match status" value="1"/>
</dbReference>
<proteinExistence type="inferred from homology"/>
<feature type="domain" description="Solute-binding protein family 5" evidence="5">
    <location>
        <begin position="105"/>
        <end position="458"/>
    </location>
</feature>
<feature type="compositionally biased region" description="Polar residues" evidence="4">
    <location>
        <begin position="30"/>
        <end position="60"/>
    </location>
</feature>
<comment type="similarity">
    <text evidence="2">Belongs to the bacterial solute-binding protein 5 family.</text>
</comment>
<organism evidence="6 7">
    <name type="scientific">Brevibacillus centrosporus</name>
    <dbReference type="NCBI Taxonomy" id="54910"/>
    <lineage>
        <taxon>Bacteria</taxon>
        <taxon>Bacillati</taxon>
        <taxon>Bacillota</taxon>
        <taxon>Bacilli</taxon>
        <taxon>Bacillales</taxon>
        <taxon>Paenibacillaceae</taxon>
        <taxon>Brevibacillus</taxon>
    </lineage>
</organism>
<dbReference type="CDD" id="cd08502">
    <property type="entry name" value="PBP2_NikA_DppA_OppA_like_16"/>
    <property type="match status" value="1"/>
</dbReference>
<evidence type="ECO:0000313" key="7">
    <source>
        <dbReference type="Proteomes" id="UP000198915"/>
    </source>
</evidence>
<dbReference type="PROSITE" id="PS51257">
    <property type="entry name" value="PROKAR_LIPOPROTEIN"/>
    <property type="match status" value="1"/>
</dbReference>
<name>A0A1I3S7P0_9BACL</name>
<dbReference type="PANTHER" id="PTHR30290:SF38">
    <property type="entry name" value="D,D-DIPEPTIDE-BINDING PERIPLASMIC PROTEIN DDPA-RELATED"/>
    <property type="match status" value="1"/>
</dbReference>
<dbReference type="Pfam" id="PF00496">
    <property type="entry name" value="SBP_bac_5"/>
    <property type="match status" value="1"/>
</dbReference>
<evidence type="ECO:0000313" key="6">
    <source>
        <dbReference type="EMBL" id="SFJ53629.1"/>
    </source>
</evidence>
<dbReference type="GO" id="GO:0043190">
    <property type="term" value="C:ATP-binding cassette (ABC) transporter complex"/>
    <property type="evidence" value="ECO:0007669"/>
    <property type="project" value="InterPro"/>
</dbReference>
<dbReference type="AlphaFoldDB" id="A0A1I3S7P0"/>
<accession>A0A1I3S7P0</accession>
<evidence type="ECO:0000259" key="5">
    <source>
        <dbReference type="Pfam" id="PF00496"/>
    </source>
</evidence>
<keyword evidence="3" id="KW-0732">Signal</keyword>
<dbReference type="Proteomes" id="UP000198915">
    <property type="component" value="Unassembled WGS sequence"/>
</dbReference>
<dbReference type="GO" id="GO:1904680">
    <property type="term" value="F:peptide transmembrane transporter activity"/>
    <property type="evidence" value="ECO:0007669"/>
    <property type="project" value="TreeGrafter"/>
</dbReference>
<protein>
    <submittedName>
        <fullName evidence="6">Peptide/nickel transport system substrate-binding protein</fullName>
    </submittedName>
</protein>
<dbReference type="Gene3D" id="3.40.190.10">
    <property type="entry name" value="Periplasmic binding protein-like II"/>
    <property type="match status" value="1"/>
</dbReference>
<gene>
    <name evidence="6" type="ORF">SAMN05518846_10436</name>
</gene>
<dbReference type="PANTHER" id="PTHR30290">
    <property type="entry name" value="PERIPLASMIC BINDING COMPONENT OF ABC TRANSPORTER"/>
    <property type="match status" value="1"/>
</dbReference>
<feature type="region of interest" description="Disordered" evidence="4">
    <location>
        <begin position="30"/>
        <end position="63"/>
    </location>
</feature>
<dbReference type="InterPro" id="IPR030678">
    <property type="entry name" value="Peptide/Ni-bd"/>
</dbReference>
<evidence type="ECO:0000256" key="4">
    <source>
        <dbReference type="SAM" id="MobiDB-lite"/>
    </source>
</evidence>
<dbReference type="STRING" id="1884381.SAMN05518846_10436"/>
<dbReference type="RefSeq" id="WP_092267527.1">
    <property type="nucleotide sequence ID" value="NZ_FORT01000004.1"/>
</dbReference>
<reference evidence="7" key="1">
    <citation type="submission" date="2016-10" db="EMBL/GenBank/DDBJ databases">
        <authorList>
            <person name="Varghese N."/>
            <person name="Submissions S."/>
        </authorList>
    </citation>
    <scope>NUCLEOTIDE SEQUENCE [LARGE SCALE GENOMIC DNA]</scope>
    <source>
        <strain evidence="7">OK042</strain>
    </source>
</reference>
<dbReference type="InterPro" id="IPR000914">
    <property type="entry name" value="SBP_5_dom"/>
</dbReference>
<dbReference type="PIRSF" id="PIRSF002741">
    <property type="entry name" value="MppA"/>
    <property type="match status" value="1"/>
</dbReference>
<dbReference type="InterPro" id="IPR023765">
    <property type="entry name" value="SBP_5_CS"/>
</dbReference>
<keyword evidence="7" id="KW-1185">Reference proteome</keyword>
<dbReference type="GO" id="GO:0015833">
    <property type="term" value="P:peptide transport"/>
    <property type="evidence" value="ECO:0007669"/>
    <property type="project" value="TreeGrafter"/>
</dbReference>
<evidence type="ECO:0000256" key="1">
    <source>
        <dbReference type="ARBA" id="ARBA00004193"/>
    </source>
</evidence>
<sequence>MILRQWRKGWLSAISIILVLGVMAGCSGNAGQESASQTTQPAGNSSGTKQTEVQDQQPKQGGTIKVAVDADPPTLDWMSSPASATTVIAYHMFEQLFSLDKNLSVKPMLAKDYKVSSDQKTYEIELREGVKFHDGSTMNAEDVVASLKRWGALSGLGRHLFKKVEDVKATGEYKVQIVLKEAYSPVINNLADPSQAMAVIPAEIAKAADKLPLENEQLIGTGPLKFDSWKRGQQITLKRFDDYTPREEDWGGLAGKKVAYADMVQFDIVKDAQVRLDGMRTGQYDYAVRIPKDFYDQLKDSTEMKPVVTKPDSWITVVPDKSEPPFNDVRLRQAINYAIDRETIGLATYGSPEFFERDGSIFFPDQKDLYSKEGTQPYEVFDPEKAKALMKEAGYKGETIRLVATNSFDDHHNSAQVLMQELKDVGFNVDLQLYEWATFLNTVNTPGNFDLFVTGFPPVFDVTGLLWIDPSFPGWYDSPKMVALVDQWSKTTDAAEQKRLLGDLNKTFYDEFPVVKFINEIGLEAAGNKLQGFQSWLQPRFWNVGVSASSY</sequence>
<dbReference type="GO" id="GO:0042597">
    <property type="term" value="C:periplasmic space"/>
    <property type="evidence" value="ECO:0007669"/>
    <property type="project" value="UniProtKB-ARBA"/>
</dbReference>
<evidence type="ECO:0000256" key="2">
    <source>
        <dbReference type="ARBA" id="ARBA00005695"/>
    </source>
</evidence>